<feature type="transmembrane region" description="Helical" evidence="7">
    <location>
        <begin position="136"/>
        <end position="160"/>
    </location>
</feature>
<keyword evidence="4 7" id="KW-0812">Transmembrane</keyword>
<dbReference type="SUPFAM" id="SSF103473">
    <property type="entry name" value="MFS general substrate transporter"/>
    <property type="match status" value="1"/>
</dbReference>
<accession>A0A9W6U1F8</accession>
<dbReference type="PANTHER" id="PTHR31585">
    <property type="entry name" value="FOLATE-BIOPTERIN TRANSPORTER 1, CHLOROPLASTIC"/>
    <property type="match status" value="1"/>
</dbReference>
<comment type="similarity">
    <text evidence="2">Belongs to the major facilitator superfamily. Folate-biopterin transporter (TC 2.A.71) family.</text>
</comment>
<dbReference type="EMBL" id="BSXW01000501">
    <property type="protein sequence ID" value="GMF24064.1"/>
    <property type="molecule type" value="Genomic_DNA"/>
</dbReference>
<evidence type="ECO:0000313" key="9">
    <source>
        <dbReference type="Proteomes" id="UP001165083"/>
    </source>
</evidence>
<keyword evidence="9" id="KW-1185">Reference proteome</keyword>
<feature type="transmembrane region" description="Helical" evidence="7">
    <location>
        <begin position="50"/>
        <end position="69"/>
    </location>
</feature>
<dbReference type="Proteomes" id="UP001165083">
    <property type="component" value="Unassembled WGS sequence"/>
</dbReference>
<proteinExistence type="inferred from homology"/>
<keyword evidence="3" id="KW-0813">Transport</keyword>
<reference evidence="8" key="1">
    <citation type="submission" date="2023-04" db="EMBL/GenBank/DDBJ databases">
        <title>Phytophthora lilii NBRC 32176.</title>
        <authorList>
            <person name="Ichikawa N."/>
            <person name="Sato H."/>
            <person name="Tonouchi N."/>
        </authorList>
    </citation>
    <scope>NUCLEOTIDE SEQUENCE</scope>
    <source>
        <strain evidence="8">NBRC 32176</strain>
    </source>
</reference>
<dbReference type="PANTHER" id="PTHR31585:SF53">
    <property type="entry name" value="TRANSMEMBRANE PROTEIN"/>
    <property type="match status" value="1"/>
</dbReference>
<dbReference type="GO" id="GO:0016020">
    <property type="term" value="C:membrane"/>
    <property type="evidence" value="ECO:0007669"/>
    <property type="project" value="UniProtKB-SubCell"/>
</dbReference>
<dbReference type="InterPro" id="IPR039309">
    <property type="entry name" value="BT1"/>
</dbReference>
<dbReference type="AlphaFoldDB" id="A0A9W6U1F8"/>
<keyword evidence="5 7" id="KW-1133">Transmembrane helix</keyword>
<evidence type="ECO:0000256" key="1">
    <source>
        <dbReference type="ARBA" id="ARBA00004141"/>
    </source>
</evidence>
<comment type="caution">
    <text evidence="8">The sequence shown here is derived from an EMBL/GenBank/DDBJ whole genome shotgun (WGS) entry which is preliminary data.</text>
</comment>
<comment type="subcellular location">
    <subcellularLocation>
        <location evidence="1">Membrane</location>
        <topology evidence="1">Multi-pass membrane protein</topology>
    </subcellularLocation>
</comment>
<protein>
    <submittedName>
        <fullName evidence="8">Unnamed protein product</fullName>
    </submittedName>
</protein>
<evidence type="ECO:0000256" key="5">
    <source>
        <dbReference type="ARBA" id="ARBA00022989"/>
    </source>
</evidence>
<gene>
    <name evidence="8" type="ORF">Plil01_000981800</name>
</gene>
<name>A0A9W6U1F8_9STRA</name>
<sequence length="181" mass="19872">MYSIADIWDDVRNQWFWLGVPVAEALPNGISFVIATLVMVELAGEGNEGAVYGLVGSISNIAIPLASTLTKNVDIHFDVTNADIVEDSNHVRWEVTYVLLIRYSLNLAGLLFLPLLPRQKAETQQLKLNGGSSRIIGIVTLVYFTISLCWTVMVNIMSIYPFTSCLRIAGGPGCDANSDRH</sequence>
<feature type="transmembrane region" description="Helical" evidence="7">
    <location>
        <begin position="15"/>
        <end position="38"/>
    </location>
</feature>
<evidence type="ECO:0000313" key="8">
    <source>
        <dbReference type="EMBL" id="GMF24064.1"/>
    </source>
</evidence>
<dbReference type="InterPro" id="IPR036259">
    <property type="entry name" value="MFS_trans_sf"/>
</dbReference>
<evidence type="ECO:0000256" key="3">
    <source>
        <dbReference type="ARBA" id="ARBA00022448"/>
    </source>
</evidence>
<evidence type="ECO:0000256" key="6">
    <source>
        <dbReference type="ARBA" id="ARBA00023136"/>
    </source>
</evidence>
<organism evidence="8 9">
    <name type="scientific">Phytophthora lilii</name>
    <dbReference type="NCBI Taxonomy" id="2077276"/>
    <lineage>
        <taxon>Eukaryota</taxon>
        <taxon>Sar</taxon>
        <taxon>Stramenopiles</taxon>
        <taxon>Oomycota</taxon>
        <taxon>Peronosporomycetes</taxon>
        <taxon>Peronosporales</taxon>
        <taxon>Peronosporaceae</taxon>
        <taxon>Phytophthora</taxon>
    </lineage>
</organism>
<evidence type="ECO:0000256" key="2">
    <source>
        <dbReference type="ARBA" id="ARBA00007015"/>
    </source>
</evidence>
<keyword evidence="6 7" id="KW-0472">Membrane</keyword>
<dbReference type="OrthoDB" id="430647at2759"/>
<evidence type="ECO:0000256" key="7">
    <source>
        <dbReference type="SAM" id="Phobius"/>
    </source>
</evidence>
<evidence type="ECO:0000256" key="4">
    <source>
        <dbReference type="ARBA" id="ARBA00022692"/>
    </source>
</evidence>
<feature type="transmembrane region" description="Helical" evidence="7">
    <location>
        <begin position="95"/>
        <end position="116"/>
    </location>
</feature>